<comment type="caution">
    <text evidence="4">The sequence shown here is derived from an EMBL/GenBank/DDBJ whole genome shotgun (WGS) entry which is preliminary data.</text>
</comment>
<dbReference type="RefSeq" id="WP_265990187.1">
    <property type="nucleotide sequence ID" value="NZ_CP110973.1"/>
</dbReference>
<evidence type="ECO:0000256" key="3">
    <source>
        <dbReference type="ARBA" id="ARBA00023315"/>
    </source>
</evidence>
<dbReference type="EMBL" id="JBHTLP010000001">
    <property type="protein sequence ID" value="MFD1139495.1"/>
    <property type="molecule type" value="Genomic_DNA"/>
</dbReference>
<proteinExistence type="predicted"/>
<dbReference type="PANTHER" id="PTHR23416">
    <property type="entry name" value="SIALIC ACID SYNTHASE-RELATED"/>
    <property type="match status" value="1"/>
</dbReference>
<dbReference type="Pfam" id="PF14602">
    <property type="entry name" value="Hexapep_2"/>
    <property type="match status" value="1"/>
</dbReference>
<dbReference type="InterPro" id="IPR018357">
    <property type="entry name" value="Hexapep_transf_CS"/>
</dbReference>
<organism evidence="4 5">
    <name type="scientific">Larkinella insperata</name>
    <dbReference type="NCBI Taxonomy" id="332158"/>
    <lineage>
        <taxon>Bacteria</taxon>
        <taxon>Pseudomonadati</taxon>
        <taxon>Bacteroidota</taxon>
        <taxon>Cytophagia</taxon>
        <taxon>Cytophagales</taxon>
        <taxon>Spirosomataceae</taxon>
        <taxon>Larkinella</taxon>
    </lineage>
</organism>
<dbReference type="CDD" id="cd04647">
    <property type="entry name" value="LbH_MAT_like"/>
    <property type="match status" value="1"/>
</dbReference>
<evidence type="ECO:0000313" key="4">
    <source>
        <dbReference type="EMBL" id="MFD1139495.1"/>
    </source>
</evidence>
<keyword evidence="1" id="KW-0808">Transferase</keyword>
<protein>
    <submittedName>
        <fullName evidence="4">Acyltransferase</fullName>
    </submittedName>
</protein>
<evidence type="ECO:0000256" key="2">
    <source>
        <dbReference type="ARBA" id="ARBA00022737"/>
    </source>
</evidence>
<dbReference type="InterPro" id="IPR001451">
    <property type="entry name" value="Hexapep"/>
</dbReference>
<dbReference type="InterPro" id="IPR011004">
    <property type="entry name" value="Trimer_LpxA-like_sf"/>
</dbReference>
<reference evidence="5" key="1">
    <citation type="journal article" date="2019" name="Int. J. Syst. Evol. Microbiol.">
        <title>The Global Catalogue of Microorganisms (GCM) 10K type strain sequencing project: providing services to taxonomists for standard genome sequencing and annotation.</title>
        <authorList>
            <consortium name="The Broad Institute Genomics Platform"/>
            <consortium name="The Broad Institute Genome Sequencing Center for Infectious Disease"/>
            <person name="Wu L."/>
            <person name="Ma J."/>
        </authorList>
    </citation>
    <scope>NUCLEOTIDE SEQUENCE [LARGE SCALE GENOMIC DNA]</scope>
    <source>
        <strain evidence="5">CCUG 55608</strain>
    </source>
</reference>
<sequence length="204" mass="22365">MLKEKLRLLKAAYAEQSVRWYSQFMCSWIKFRYPNIQLGTNICFYGKTIFRVDKTARVSIGDNVIFRSSTAHNFAGITKPVSIYVGENATLNIGANSGLSGASIYCSKEIVIGTYCNLGVNTNIWDTDFHPLDYELRRTQIEGATQSPIRIGNDVFVGANSTLLKGITIGSRAIIGAASVVTKSVPCDQIWAGNPARCIRAVAV</sequence>
<evidence type="ECO:0000256" key="1">
    <source>
        <dbReference type="ARBA" id="ARBA00022679"/>
    </source>
</evidence>
<keyword evidence="3 4" id="KW-0012">Acyltransferase</keyword>
<evidence type="ECO:0000313" key="5">
    <source>
        <dbReference type="Proteomes" id="UP001597116"/>
    </source>
</evidence>
<name>A0ABW3Q8B9_9BACT</name>
<dbReference type="Gene3D" id="2.160.10.10">
    <property type="entry name" value="Hexapeptide repeat proteins"/>
    <property type="match status" value="1"/>
</dbReference>
<keyword evidence="5" id="KW-1185">Reference proteome</keyword>
<dbReference type="GO" id="GO:0016746">
    <property type="term" value="F:acyltransferase activity"/>
    <property type="evidence" value="ECO:0007669"/>
    <property type="project" value="UniProtKB-KW"/>
</dbReference>
<gene>
    <name evidence="4" type="ORF">ACFQ4C_00145</name>
</gene>
<dbReference type="PROSITE" id="PS00101">
    <property type="entry name" value="HEXAPEP_TRANSFERASES"/>
    <property type="match status" value="1"/>
</dbReference>
<keyword evidence="2" id="KW-0677">Repeat</keyword>
<accession>A0ABW3Q8B9</accession>
<dbReference type="Proteomes" id="UP001597116">
    <property type="component" value="Unassembled WGS sequence"/>
</dbReference>
<dbReference type="InterPro" id="IPR051159">
    <property type="entry name" value="Hexapeptide_acetyltransf"/>
</dbReference>
<dbReference type="SUPFAM" id="SSF51161">
    <property type="entry name" value="Trimeric LpxA-like enzymes"/>
    <property type="match status" value="1"/>
</dbReference>